<gene>
    <name evidence="2" type="ORF">SAMN05443667_11921</name>
</gene>
<proteinExistence type="predicted"/>
<keyword evidence="3" id="KW-1185">Reference proteome</keyword>
<dbReference type="InterPro" id="IPR045530">
    <property type="entry name" value="DO-GTPase1"/>
</dbReference>
<evidence type="ECO:0000259" key="1">
    <source>
        <dbReference type="Pfam" id="PF19975"/>
    </source>
</evidence>
<evidence type="ECO:0000313" key="3">
    <source>
        <dbReference type="Proteomes" id="UP000198951"/>
    </source>
</evidence>
<dbReference type="InterPro" id="IPR027417">
    <property type="entry name" value="P-loop_NTPase"/>
</dbReference>
<sequence>MDIHRKNILLQNCNTLETGQIIEIVQTGEISIDEFRTAGLNQEKINQIINALTSKEQAQNNANKKQEYLDKAIKGRVSADQIKANINNGNYSFDDLLDAGINTRVVNSLKHYCNSSRITMFKNINQLPPMEEGRTDVYFVGVPGSGKSTMLSGLLNIANKDGVLMPDTYNNDGSIYQTQLISDLNRGVLPNATASGSYNYVALSIKDESGAKHPFNIVEVPGENYVNMFNNGDVGEFLNYISNKNKKILIFVIDSLAHDTGYNDSTSQLDQNLVYVNILNMFKSNGILEQTDAIYLVANKFDAIKEGRYATNNSSDDDLALDFLQDEFKNLIENCKDARESSRNKFKIRVLPFSIGNVSYTSIIENFNKEHAKVVIDRLVDDSFVVRGSKFKLFG</sequence>
<dbReference type="EMBL" id="FNRD01000019">
    <property type="protein sequence ID" value="SEB06553.1"/>
    <property type="molecule type" value="Genomic_DNA"/>
</dbReference>
<feature type="domain" description="Double-GTPase 1" evidence="1">
    <location>
        <begin position="139"/>
        <end position="252"/>
    </location>
</feature>
<dbReference type="Pfam" id="PF19975">
    <property type="entry name" value="DO-GTPase1"/>
    <property type="match status" value="1"/>
</dbReference>
<dbReference type="Gene3D" id="3.40.50.300">
    <property type="entry name" value="P-loop containing nucleotide triphosphate hydrolases"/>
    <property type="match status" value="1"/>
</dbReference>
<organism evidence="2 3">
    <name type="scientific">Flavobacterium gillisiae</name>
    <dbReference type="NCBI Taxonomy" id="150146"/>
    <lineage>
        <taxon>Bacteria</taxon>
        <taxon>Pseudomonadati</taxon>
        <taxon>Bacteroidota</taxon>
        <taxon>Flavobacteriia</taxon>
        <taxon>Flavobacteriales</taxon>
        <taxon>Flavobacteriaceae</taxon>
        <taxon>Flavobacterium</taxon>
    </lineage>
</organism>
<dbReference type="SUPFAM" id="SSF52540">
    <property type="entry name" value="P-loop containing nucleoside triphosphate hydrolases"/>
    <property type="match status" value="1"/>
</dbReference>
<reference evidence="3" key="1">
    <citation type="submission" date="2016-10" db="EMBL/GenBank/DDBJ databases">
        <authorList>
            <person name="Varghese N."/>
            <person name="Submissions S."/>
        </authorList>
    </citation>
    <scope>NUCLEOTIDE SEQUENCE [LARGE SCALE GENOMIC DNA]</scope>
    <source>
        <strain evidence="3">DSM 22376</strain>
    </source>
</reference>
<dbReference type="AlphaFoldDB" id="A0A1H4GA69"/>
<dbReference type="STRING" id="150146.SAMN05443667_11921"/>
<evidence type="ECO:0000313" key="2">
    <source>
        <dbReference type="EMBL" id="SEB06553.1"/>
    </source>
</evidence>
<name>A0A1H4GA69_9FLAO</name>
<dbReference type="OrthoDB" id="1066044at2"/>
<accession>A0A1H4GA69</accession>
<dbReference type="RefSeq" id="WP_091093874.1">
    <property type="nucleotide sequence ID" value="NZ_FNRD01000019.1"/>
</dbReference>
<dbReference type="Proteomes" id="UP000198951">
    <property type="component" value="Unassembled WGS sequence"/>
</dbReference>
<protein>
    <recommendedName>
        <fullName evidence="1">Double-GTPase 1 domain-containing protein</fullName>
    </recommendedName>
</protein>